<reference evidence="3 4" key="1">
    <citation type="submission" date="2024-07" db="EMBL/GenBank/DDBJ databases">
        <title>Chromosome-level genome assembly of the water stick insect Ranatra chinensis (Heteroptera: Nepidae).</title>
        <authorList>
            <person name="Liu X."/>
        </authorList>
    </citation>
    <scope>NUCLEOTIDE SEQUENCE [LARGE SCALE GENOMIC DNA]</scope>
    <source>
        <strain evidence="3">Cailab_2021Rc</strain>
        <tissue evidence="3">Muscle</tissue>
    </source>
</reference>
<dbReference type="GO" id="GO:0016491">
    <property type="term" value="F:oxidoreductase activity"/>
    <property type="evidence" value="ECO:0007669"/>
    <property type="project" value="UniProtKB-KW"/>
</dbReference>
<dbReference type="Pfam" id="PF00171">
    <property type="entry name" value="Aldedh"/>
    <property type="match status" value="1"/>
</dbReference>
<dbReference type="Proteomes" id="UP001558652">
    <property type="component" value="Unassembled WGS sequence"/>
</dbReference>
<feature type="domain" description="Aldehyde dehydrogenase" evidence="2">
    <location>
        <begin position="22"/>
        <end position="104"/>
    </location>
</feature>
<dbReference type="InterPro" id="IPR050740">
    <property type="entry name" value="Aldehyde_DH_Superfamily"/>
</dbReference>
<dbReference type="InterPro" id="IPR016163">
    <property type="entry name" value="Ald_DH_C"/>
</dbReference>
<dbReference type="EMBL" id="JBFDAA010000008">
    <property type="protein sequence ID" value="KAL1129853.1"/>
    <property type="molecule type" value="Genomic_DNA"/>
</dbReference>
<dbReference type="PANTHER" id="PTHR43353:SF5">
    <property type="entry name" value="SUCCINATE-SEMIALDEHYDE DEHYDROGENASE, MITOCHONDRIAL"/>
    <property type="match status" value="1"/>
</dbReference>
<keyword evidence="1" id="KW-0560">Oxidoreductase</keyword>
<accession>A0ABD0YXD1</accession>
<comment type="caution">
    <text evidence="3">The sequence shown here is derived from an EMBL/GenBank/DDBJ whole genome shotgun (WGS) entry which is preliminary data.</text>
</comment>
<protein>
    <recommendedName>
        <fullName evidence="2">Aldehyde dehydrogenase domain-containing protein</fullName>
    </recommendedName>
</protein>
<dbReference type="AlphaFoldDB" id="A0ABD0YXD1"/>
<dbReference type="Gene3D" id="3.40.309.10">
    <property type="entry name" value="Aldehyde Dehydrogenase, Chain A, domain 2"/>
    <property type="match status" value="1"/>
</dbReference>
<dbReference type="PANTHER" id="PTHR43353">
    <property type="entry name" value="SUCCINATE-SEMIALDEHYDE DEHYDROGENASE, MITOCHONDRIAL"/>
    <property type="match status" value="1"/>
</dbReference>
<dbReference type="InterPro" id="IPR016161">
    <property type="entry name" value="Ald_DH/histidinol_DH"/>
</dbReference>
<sequence>MFLPSQSFYLKTYVIVVFCYNFRFSNEEEAVTIANSTKSGLAGYFYTNDIPQAWRVAKKLQVGMVGINESLISTTEAAFGGIKESGIGREGSHHGLEEFLYIKYLCLSTM</sequence>
<evidence type="ECO:0000313" key="4">
    <source>
        <dbReference type="Proteomes" id="UP001558652"/>
    </source>
</evidence>
<evidence type="ECO:0000313" key="3">
    <source>
        <dbReference type="EMBL" id="KAL1129853.1"/>
    </source>
</evidence>
<organism evidence="3 4">
    <name type="scientific">Ranatra chinensis</name>
    <dbReference type="NCBI Taxonomy" id="642074"/>
    <lineage>
        <taxon>Eukaryota</taxon>
        <taxon>Metazoa</taxon>
        <taxon>Ecdysozoa</taxon>
        <taxon>Arthropoda</taxon>
        <taxon>Hexapoda</taxon>
        <taxon>Insecta</taxon>
        <taxon>Pterygota</taxon>
        <taxon>Neoptera</taxon>
        <taxon>Paraneoptera</taxon>
        <taxon>Hemiptera</taxon>
        <taxon>Heteroptera</taxon>
        <taxon>Panheteroptera</taxon>
        <taxon>Nepomorpha</taxon>
        <taxon>Nepidae</taxon>
        <taxon>Ranatrinae</taxon>
        <taxon>Ranatra</taxon>
    </lineage>
</organism>
<gene>
    <name evidence="3" type="ORF">AAG570_012797</name>
</gene>
<proteinExistence type="predicted"/>
<dbReference type="SUPFAM" id="SSF53720">
    <property type="entry name" value="ALDH-like"/>
    <property type="match status" value="1"/>
</dbReference>
<evidence type="ECO:0000259" key="2">
    <source>
        <dbReference type="Pfam" id="PF00171"/>
    </source>
</evidence>
<evidence type="ECO:0000256" key="1">
    <source>
        <dbReference type="ARBA" id="ARBA00023002"/>
    </source>
</evidence>
<dbReference type="InterPro" id="IPR015590">
    <property type="entry name" value="Aldehyde_DH_dom"/>
</dbReference>
<keyword evidence="4" id="KW-1185">Reference proteome</keyword>
<name>A0ABD0YXD1_9HEMI</name>